<evidence type="ECO:0000256" key="1">
    <source>
        <dbReference type="SAM" id="MobiDB-lite"/>
    </source>
</evidence>
<keyword evidence="3" id="KW-1185">Reference proteome</keyword>
<name>A0ABQ9VIR3_SAGOE</name>
<proteinExistence type="predicted"/>
<organism evidence="2 3">
    <name type="scientific">Saguinus oedipus</name>
    <name type="common">Cotton-top tamarin</name>
    <name type="synonym">Oedipomidas oedipus</name>
    <dbReference type="NCBI Taxonomy" id="9490"/>
    <lineage>
        <taxon>Eukaryota</taxon>
        <taxon>Metazoa</taxon>
        <taxon>Chordata</taxon>
        <taxon>Craniata</taxon>
        <taxon>Vertebrata</taxon>
        <taxon>Euteleostomi</taxon>
        <taxon>Mammalia</taxon>
        <taxon>Eutheria</taxon>
        <taxon>Euarchontoglires</taxon>
        <taxon>Primates</taxon>
        <taxon>Haplorrhini</taxon>
        <taxon>Platyrrhini</taxon>
        <taxon>Cebidae</taxon>
        <taxon>Callitrichinae</taxon>
        <taxon>Saguinus</taxon>
    </lineage>
</organism>
<reference evidence="2 3" key="1">
    <citation type="submission" date="2023-05" db="EMBL/GenBank/DDBJ databases">
        <title>B98-5 Cell Line De Novo Hybrid Assembly: An Optical Mapping Approach.</title>
        <authorList>
            <person name="Kananen K."/>
            <person name="Auerbach J.A."/>
            <person name="Kautto E."/>
            <person name="Blachly J.S."/>
        </authorList>
    </citation>
    <scope>NUCLEOTIDE SEQUENCE [LARGE SCALE GENOMIC DNA]</scope>
    <source>
        <strain evidence="2">B95-8</strain>
        <tissue evidence="2">Cell line</tissue>
    </source>
</reference>
<feature type="compositionally biased region" description="Basic and acidic residues" evidence="1">
    <location>
        <begin position="163"/>
        <end position="174"/>
    </location>
</feature>
<feature type="region of interest" description="Disordered" evidence="1">
    <location>
        <begin position="155"/>
        <end position="174"/>
    </location>
</feature>
<gene>
    <name evidence="2" type="ORF">P7K49_014426</name>
</gene>
<sequence length="174" mass="18026">MVTSWLPGHAPEPPQAVKARGWVPGDTSRAGLRRTPKARGHASGEAAAPGVGTWDSLGLLELTRGSLLPSVPADQSPAGSGAYEDVAGGAQTGGLVNPRSLGLTDGGLELSPVDVAAVNLEDLEVGGLAFFMFTCLHTPQLLHETQSTLPLPGFNLRIGKPKGPRDPPAEWTRV</sequence>
<feature type="region of interest" description="Disordered" evidence="1">
    <location>
        <begin position="1"/>
        <end position="49"/>
    </location>
</feature>
<protein>
    <submittedName>
        <fullName evidence="2">Uncharacterized protein</fullName>
    </submittedName>
</protein>
<feature type="compositionally biased region" description="Basic residues" evidence="1">
    <location>
        <begin position="31"/>
        <end position="40"/>
    </location>
</feature>
<dbReference type="Proteomes" id="UP001266305">
    <property type="component" value="Unassembled WGS sequence"/>
</dbReference>
<accession>A0ABQ9VIR3</accession>
<evidence type="ECO:0000313" key="2">
    <source>
        <dbReference type="EMBL" id="KAK2109261.1"/>
    </source>
</evidence>
<comment type="caution">
    <text evidence="2">The sequence shown here is derived from an EMBL/GenBank/DDBJ whole genome shotgun (WGS) entry which is preliminary data.</text>
</comment>
<evidence type="ECO:0000313" key="3">
    <source>
        <dbReference type="Proteomes" id="UP001266305"/>
    </source>
</evidence>
<dbReference type="EMBL" id="JASSZA010000006">
    <property type="protein sequence ID" value="KAK2109261.1"/>
    <property type="molecule type" value="Genomic_DNA"/>
</dbReference>